<feature type="binding site" evidence="3">
    <location>
        <begin position="126"/>
        <end position="129"/>
    </location>
    <ligand>
        <name>FAD</name>
        <dbReference type="ChEBI" id="CHEBI:57692"/>
    </ligand>
</feature>
<feature type="binding site" evidence="3">
    <location>
        <position position="266"/>
    </location>
    <ligand>
        <name>FAD</name>
        <dbReference type="ChEBI" id="CHEBI:57692"/>
    </ligand>
</feature>
<dbReference type="PROSITE" id="PS00624">
    <property type="entry name" value="GMC_OXRED_2"/>
    <property type="match status" value="1"/>
</dbReference>
<dbReference type="InterPro" id="IPR007867">
    <property type="entry name" value="GMC_OxRtase_C"/>
</dbReference>
<evidence type="ECO:0000259" key="6">
    <source>
        <dbReference type="PROSITE" id="PS00623"/>
    </source>
</evidence>
<feature type="active site" description="Proton acceptor" evidence="2">
    <location>
        <position position="614"/>
    </location>
</feature>
<dbReference type="InterPro" id="IPR036188">
    <property type="entry name" value="FAD/NAD-bd_sf"/>
</dbReference>
<dbReference type="Gene3D" id="3.50.50.60">
    <property type="entry name" value="FAD/NAD(P)-binding domain"/>
    <property type="match status" value="1"/>
</dbReference>
<evidence type="ECO:0000313" key="8">
    <source>
        <dbReference type="EMBL" id="USP74553.1"/>
    </source>
</evidence>
<keyword evidence="4" id="KW-0285">Flavoprotein</keyword>
<feature type="domain" description="Glucose-methanol-choline oxidoreductase N-terminal" evidence="6">
    <location>
        <begin position="116"/>
        <end position="139"/>
    </location>
</feature>
<evidence type="ECO:0000256" key="1">
    <source>
        <dbReference type="ARBA" id="ARBA00010790"/>
    </source>
</evidence>
<dbReference type="GO" id="GO:0050660">
    <property type="term" value="F:flavin adenine dinucleotide binding"/>
    <property type="evidence" value="ECO:0007669"/>
    <property type="project" value="InterPro"/>
</dbReference>
<name>A0A9Q8Z631_CURCL</name>
<feature type="active site" description="Proton donor" evidence="2">
    <location>
        <position position="571"/>
    </location>
</feature>
<dbReference type="Proteomes" id="UP001056012">
    <property type="component" value="Chromosome 1"/>
</dbReference>
<dbReference type="PANTHER" id="PTHR11552">
    <property type="entry name" value="GLUCOSE-METHANOL-CHOLINE GMC OXIDOREDUCTASE"/>
    <property type="match status" value="1"/>
</dbReference>
<evidence type="ECO:0000256" key="4">
    <source>
        <dbReference type="RuleBase" id="RU003968"/>
    </source>
</evidence>
<protein>
    <submittedName>
        <fullName evidence="8">GMC oxidoreductase</fullName>
    </submittedName>
</protein>
<evidence type="ECO:0000256" key="2">
    <source>
        <dbReference type="PIRSR" id="PIRSR000137-1"/>
    </source>
</evidence>
<organism evidence="8 9">
    <name type="scientific">Curvularia clavata</name>
    <dbReference type="NCBI Taxonomy" id="95742"/>
    <lineage>
        <taxon>Eukaryota</taxon>
        <taxon>Fungi</taxon>
        <taxon>Dikarya</taxon>
        <taxon>Ascomycota</taxon>
        <taxon>Pezizomycotina</taxon>
        <taxon>Dothideomycetes</taxon>
        <taxon>Pleosporomycetidae</taxon>
        <taxon>Pleosporales</taxon>
        <taxon>Pleosporineae</taxon>
        <taxon>Pleosporaceae</taxon>
        <taxon>Curvularia</taxon>
    </lineage>
</organism>
<feature type="domain" description="Glucose-methanol-choline oxidoreductase N-terminal" evidence="7">
    <location>
        <begin position="307"/>
        <end position="321"/>
    </location>
</feature>
<comment type="cofactor">
    <cofactor evidence="3">
        <name>FAD</name>
        <dbReference type="ChEBI" id="CHEBI:57692"/>
    </cofactor>
</comment>
<feature type="binding site" evidence="3">
    <location>
        <position position="118"/>
    </location>
    <ligand>
        <name>FAD</name>
        <dbReference type="ChEBI" id="CHEBI:57692"/>
    </ligand>
</feature>
<dbReference type="PANTHER" id="PTHR11552:SF115">
    <property type="entry name" value="DEHYDROGENASE XPTC-RELATED"/>
    <property type="match status" value="1"/>
</dbReference>
<dbReference type="InterPro" id="IPR012132">
    <property type="entry name" value="GMC_OxRdtase"/>
</dbReference>
<dbReference type="OrthoDB" id="269227at2759"/>
<dbReference type="VEuPathDB" id="FungiDB:yc1106_01827"/>
<keyword evidence="3 4" id="KW-0274">FAD</keyword>
<dbReference type="InterPro" id="IPR000172">
    <property type="entry name" value="GMC_OxRdtase_N"/>
</dbReference>
<dbReference type="GO" id="GO:0016614">
    <property type="term" value="F:oxidoreductase activity, acting on CH-OH group of donors"/>
    <property type="evidence" value="ECO:0007669"/>
    <property type="project" value="InterPro"/>
</dbReference>
<feature type="chain" id="PRO_5040449123" evidence="5">
    <location>
        <begin position="21"/>
        <end position="634"/>
    </location>
</feature>
<evidence type="ECO:0000259" key="7">
    <source>
        <dbReference type="PROSITE" id="PS00624"/>
    </source>
</evidence>
<dbReference type="GO" id="GO:0044550">
    <property type="term" value="P:secondary metabolite biosynthetic process"/>
    <property type="evidence" value="ECO:0007669"/>
    <property type="project" value="TreeGrafter"/>
</dbReference>
<dbReference type="Gene3D" id="3.30.560.10">
    <property type="entry name" value="Glucose Oxidase, domain 3"/>
    <property type="match status" value="1"/>
</dbReference>
<dbReference type="AlphaFoldDB" id="A0A9Q8Z631"/>
<feature type="signal peptide" evidence="5">
    <location>
        <begin position="1"/>
        <end position="20"/>
    </location>
</feature>
<dbReference type="PIRSF" id="PIRSF000137">
    <property type="entry name" value="Alcohol_oxidase"/>
    <property type="match status" value="1"/>
</dbReference>
<gene>
    <name evidence="8" type="ORF">yc1106_01827</name>
</gene>
<dbReference type="Pfam" id="PF05199">
    <property type="entry name" value="GMC_oxred_C"/>
    <property type="match status" value="1"/>
</dbReference>
<dbReference type="EMBL" id="CP089274">
    <property type="protein sequence ID" value="USP74553.1"/>
    <property type="molecule type" value="Genomic_DNA"/>
</dbReference>
<evidence type="ECO:0000256" key="5">
    <source>
        <dbReference type="SAM" id="SignalP"/>
    </source>
</evidence>
<comment type="similarity">
    <text evidence="1 4">Belongs to the GMC oxidoreductase family.</text>
</comment>
<accession>A0A9Q8Z631</accession>
<keyword evidence="5" id="KW-0732">Signal</keyword>
<dbReference type="Pfam" id="PF00732">
    <property type="entry name" value="GMC_oxred_N"/>
    <property type="match status" value="1"/>
</dbReference>
<dbReference type="SUPFAM" id="SSF54373">
    <property type="entry name" value="FAD-linked reductases, C-terminal domain"/>
    <property type="match status" value="1"/>
</dbReference>
<dbReference type="SUPFAM" id="SSF51905">
    <property type="entry name" value="FAD/NAD(P)-binding domain"/>
    <property type="match status" value="1"/>
</dbReference>
<dbReference type="PROSITE" id="PS00623">
    <property type="entry name" value="GMC_OXRED_1"/>
    <property type="match status" value="1"/>
</dbReference>
<keyword evidence="9" id="KW-1185">Reference proteome</keyword>
<evidence type="ECO:0000313" key="9">
    <source>
        <dbReference type="Proteomes" id="UP001056012"/>
    </source>
</evidence>
<reference evidence="8" key="1">
    <citation type="submission" date="2021-12" db="EMBL/GenBank/DDBJ databases">
        <title>Curvularia clavata genome.</title>
        <authorList>
            <person name="Cao Y."/>
        </authorList>
    </citation>
    <scope>NUCLEOTIDE SEQUENCE</scope>
    <source>
        <strain evidence="8">Yc1106</strain>
    </source>
</reference>
<evidence type="ECO:0000256" key="3">
    <source>
        <dbReference type="PIRSR" id="PIRSR000137-2"/>
    </source>
</evidence>
<sequence>MPSSLRIGVTVVLSATGLLAHPLFNGELISRAEDLLPAYDYVVVGAGASGLTVANRLSENPNIQVLVIEAGQFDQNEPFVTIPGLAGGAVGTKYDWNLTYTANPQLKNRVVPIPLGKVVGGSTKLNRMVFDRGAQSDYDTWEALGNKGWNFQSFLNYFKKSETFTPATPQIQAEYNIQTNLDYHGTKGYIQSTFPPFFWPTTKNIVQATKDLGIPINDQATGKALGGYFCPHNQDPKTVTRSSAREAYYASAEKRSNFHLLPGHVVSQIITEKINGTPKVTGVKFAASADAQSQQVKVNKEAILAAGSLHTPQLLQVSGIGDSALLASIKVPTVVDLPAVGHNLHDHLGAFVVNVCTYLPPRPFMIKTDHARNKVNTTVLTNTLTSNATFAAEAQKQYDDSKSGPLTSPTGEFLLFLPVSTYTNATQAILSQAVAAGPSASLPKGVPAEVARGYEAQFAALNKKIESKDSAMLEIIWADGVVVLGLQHPYSRGQVKAASSNIFDAPIADAGYLRNDVDVALLREGVHFARKLVATPGISSLNPFEVVPGANVTASADIDDWLRGAGSTLYHPAGTCKMGARELGGVVDEQLRVYGVQGLRVVDASIMPMLPASHTMTTVYAVAEKAADIIKGLC</sequence>
<proteinExistence type="inferred from homology"/>